<evidence type="ECO:0000256" key="2">
    <source>
        <dbReference type="ARBA" id="ARBA00023002"/>
    </source>
</evidence>
<dbReference type="GO" id="GO:0016020">
    <property type="term" value="C:membrane"/>
    <property type="evidence" value="ECO:0007669"/>
    <property type="project" value="TreeGrafter"/>
</dbReference>
<reference evidence="4 5" key="1">
    <citation type="submission" date="2016-10" db="EMBL/GenBank/DDBJ databases">
        <authorList>
            <person name="de Groot N.N."/>
        </authorList>
    </citation>
    <scope>NUCLEOTIDE SEQUENCE [LARGE SCALE GENOMIC DNA]</scope>
    <source>
        <strain evidence="4 5">DSM 27630</strain>
    </source>
</reference>
<dbReference type="PROSITE" id="PS00061">
    <property type="entry name" value="ADH_SHORT"/>
    <property type="match status" value="1"/>
</dbReference>
<sequence length="266" mass="29178">MSREKSLKNKVILITGASSGLGEQIAYESSLKGAIVILAARRIEKLREVQKTCEKLSGKKAYVFHLDISDPEEIEEVLEKTSAEVGPIDVLVNNAGFGHFEDFRTVDMNIAEKMMRVNVLGLMYTSQFAAIQMAERGKGHIINICSMSGKIATPKSTIYSASKFAVLGFSNALRLDLKPLNVGVTTVNLGPVKTDFFDLADKNGDYLEKVGQLALDPKNVAHQVVSIMGTSKRELNLPKIMEFASRAYILFPKIGDFLAGTAFNKK</sequence>
<evidence type="ECO:0000313" key="5">
    <source>
        <dbReference type="Proteomes" id="UP000198668"/>
    </source>
</evidence>
<dbReference type="GO" id="GO:0016616">
    <property type="term" value="F:oxidoreductase activity, acting on the CH-OH group of donors, NAD or NADP as acceptor"/>
    <property type="evidence" value="ECO:0007669"/>
    <property type="project" value="UniProtKB-ARBA"/>
</dbReference>
<dbReference type="FunFam" id="3.40.50.720:FF:000047">
    <property type="entry name" value="NADP-dependent L-serine/L-allo-threonine dehydrogenase"/>
    <property type="match status" value="1"/>
</dbReference>
<protein>
    <recommendedName>
        <fullName evidence="6">Short-chain dehydrogenase</fullName>
    </recommendedName>
</protein>
<dbReference type="RefSeq" id="WP_047391639.1">
    <property type="nucleotide sequence ID" value="NZ_FOQE01000062.1"/>
</dbReference>
<evidence type="ECO:0000313" key="4">
    <source>
        <dbReference type="EMBL" id="SFH92488.1"/>
    </source>
</evidence>
<evidence type="ECO:0008006" key="6">
    <source>
        <dbReference type="Google" id="ProtNLM"/>
    </source>
</evidence>
<accession>A0A1I3E0X0</accession>
<evidence type="ECO:0000256" key="3">
    <source>
        <dbReference type="RuleBase" id="RU000363"/>
    </source>
</evidence>
<dbReference type="PRINTS" id="PR00080">
    <property type="entry name" value="SDRFAMILY"/>
</dbReference>
<dbReference type="Gene3D" id="3.40.50.720">
    <property type="entry name" value="NAD(P)-binding Rossmann-like Domain"/>
    <property type="match status" value="1"/>
</dbReference>
<dbReference type="SUPFAM" id="SSF51735">
    <property type="entry name" value="NAD(P)-binding Rossmann-fold domains"/>
    <property type="match status" value="1"/>
</dbReference>
<dbReference type="Pfam" id="PF00106">
    <property type="entry name" value="adh_short"/>
    <property type="match status" value="1"/>
</dbReference>
<dbReference type="Proteomes" id="UP000198668">
    <property type="component" value="Unassembled WGS sequence"/>
</dbReference>
<evidence type="ECO:0000256" key="1">
    <source>
        <dbReference type="ARBA" id="ARBA00006484"/>
    </source>
</evidence>
<organism evidence="4 5">
    <name type="scientific">Pisciglobus halotolerans</name>
    <dbReference type="NCBI Taxonomy" id="745365"/>
    <lineage>
        <taxon>Bacteria</taxon>
        <taxon>Bacillati</taxon>
        <taxon>Bacillota</taxon>
        <taxon>Bacilli</taxon>
        <taxon>Lactobacillales</taxon>
        <taxon>Carnobacteriaceae</taxon>
    </lineage>
</organism>
<keyword evidence="2" id="KW-0560">Oxidoreductase</keyword>
<dbReference type="InterPro" id="IPR036291">
    <property type="entry name" value="NAD(P)-bd_dom_sf"/>
</dbReference>
<comment type="similarity">
    <text evidence="1 3">Belongs to the short-chain dehydrogenases/reductases (SDR) family.</text>
</comment>
<dbReference type="PIRSF" id="PIRSF000126">
    <property type="entry name" value="11-beta-HSD1"/>
    <property type="match status" value="1"/>
</dbReference>
<dbReference type="AlphaFoldDB" id="A0A1I3E0X0"/>
<name>A0A1I3E0X0_9LACT</name>
<dbReference type="PANTHER" id="PTHR44196:SF1">
    <property type="entry name" value="DEHYDROGENASE_REDUCTASE SDR FAMILY MEMBER 7B"/>
    <property type="match status" value="1"/>
</dbReference>
<dbReference type="PANTHER" id="PTHR44196">
    <property type="entry name" value="DEHYDROGENASE/REDUCTASE SDR FAMILY MEMBER 7B"/>
    <property type="match status" value="1"/>
</dbReference>
<dbReference type="PRINTS" id="PR00081">
    <property type="entry name" value="GDHRDH"/>
</dbReference>
<dbReference type="InterPro" id="IPR020904">
    <property type="entry name" value="Sc_DH/Rdtase_CS"/>
</dbReference>
<gene>
    <name evidence="4" type="ORF">SAMN04489868_1625</name>
</gene>
<proteinExistence type="inferred from homology"/>
<dbReference type="InterPro" id="IPR002347">
    <property type="entry name" value="SDR_fam"/>
</dbReference>
<keyword evidence="5" id="KW-1185">Reference proteome</keyword>
<dbReference type="EMBL" id="FOQE01000062">
    <property type="protein sequence ID" value="SFH92488.1"/>
    <property type="molecule type" value="Genomic_DNA"/>
</dbReference>